<sequence>FNEFEQAAEANNWIEHYRLQIETGYLKKIAADWYKENKSSIRYWKTE</sequence>
<protein>
    <submittedName>
        <fullName evidence="1">1525_t:CDS:1</fullName>
    </submittedName>
</protein>
<dbReference type="Proteomes" id="UP000789366">
    <property type="component" value="Unassembled WGS sequence"/>
</dbReference>
<gene>
    <name evidence="1" type="ORF">SPELUC_LOCUS9982</name>
</gene>
<reference evidence="1" key="1">
    <citation type="submission" date="2021-06" db="EMBL/GenBank/DDBJ databases">
        <authorList>
            <person name="Kallberg Y."/>
            <person name="Tangrot J."/>
            <person name="Rosling A."/>
        </authorList>
    </citation>
    <scope>NUCLEOTIDE SEQUENCE</scope>
    <source>
        <strain evidence="1">28 12/20/2015</strain>
    </source>
</reference>
<dbReference type="EMBL" id="CAJVPW010017619">
    <property type="protein sequence ID" value="CAG8677572.1"/>
    <property type="molecule type" value="Genomic_DNA"/>
</dbReference>
<organism evidence="1 2">
    <name type="scientific">Cetraspora pellucida</name>
    <dbReference type="NCBI Taxonomy" id="1433469"/>
    <lineage>
        <taxon>Eukaryota</taxon>
        <taxon>Fungi</taxon>
        <taxon>Fungi incertae sedis</taxon>
        <taxon>Mucoromycota</taxon>
        <taxon>Glomeromycotina</taxon>
        <taxon>Glomeromycetes</taxon>
        <taxon>Diversisporales</taxon>
        <taxon>Gigasporaceae</taxon>
        <taxon>Cetraspora</taxon>
    </lineage>
</organism>
<evidence type="ECO:0000313" key="1">
    <source>
        <dbReference type="EMBL" id="CAG8677572.1"/>
    </source>
</evidence>
<feature type="non-terminal residue" evidence="1">
    <location>
        <position position="1"/>
    </location>
</feature>
<name>A0ACA9NWW2_9GLOM</name>
<accession>A0ACA9NWW2</accession>
<keyword evidence="2" id="KW-1185">Reference proteome</keyword>
<feature type="non-terminal residue" evidence="1">
    <location>
        <position position="47"/>
    </location>
</feature>
<evidence type="ECO:0000313" key="2">
    <source>
        <dbReference type="Proteomes" id="UP000789366"/>
    </source>
</evidence>
<proteinExistence type="predicted"/>
<comment type="caution">
    <text evidence="1">The sequence shown here is derived from an EMBL/GenBank/DDBJ whole genome shotgun (WGS) entry which is preliminary data.</text>
</comment>